<name>A0A8C9FZ69_PAVCR</name>
<evidence type="ECO:0008006" key="4">
    <source>
        <dbReference type="Google" id="ProtNLM"/>
    </source>
</evidence>
<dbReference type="PANTHER" id="PTHR31462">
    <property type="entry name" value="ENDOSOMAL/LYSOSOMAL POTASSIUM CHANNEL TMEM175"/>
    <property type="match status" value="1"/>
</dbReference>
<evidence type="ECO:0000256" key="1">
    <source>
        <dbReference type="SAM" id="Phobius"/>
    </source>
</evidence>
<keyword evidence="1" id="KW-0472">Membrane</keyword>
<keyword evidence="3" id="KW-1185">Reference proteome</keyword>
<dbReference type="Ensembl" id="ENSPSTT00000023424.1">
    <property type="protein sequence ID" value="ENSPSTP00000022312.1"/>
    <property type="gene ID" value="ENSPSTG00000016352.1"/>
</dbReference>
<keyword evidence="1" id="KW-1133">Transmembrane helix</keyword>
<organism evidence="2 3">
    <name type="scientific">Pavo cristatus</name>
    <name type="common">Indian peafowl</name>
    <name type="synonym">Blue peafowl</name>
    <dbReference type="NCBI Taxonomy" id="9049"/>
    <lineage>
        <taxon>Eukaryota</taxon>
        <taxon>Metazoa</taxon>
        <taxon>Chordata</taxon>
        <taxon>Craniata</taxon>
        <taxon>Vertebrata</taxon>
        <taxon>Euteleostomi</taxon>
        <taxon>Archelosauria</taxon>
        <taxon>Archosauria</taxon>
        <taxon>Dinosauria</taxon>
        <taxon>Saurischia</taxon>
        <taxon>Theropoda</taxon>
        <taxon>Coelurosauria</taxon>
        <taxon>Aves</taxon>
        <taxon>Neognathae</taxon>
        <taxon>Galloanserae</taxon>
        <taxon>Galliformes</taxon>
        <taxon>Phasianidae</taxon>
        <taxon>Phasianinae</taxon>
        <taxon>Pavo</taxon>
    </lineage>
</organism>
<reference evidence="2" key="1">
    <citation type="submission" date="2025-08" db="UniProtKB">
        <authorList>
            <consortium name="Ensembl"/>
        </authorList>
    </citation>
    <scope>IDENTIFICATION</scope>
</reference>
<accession>A0A8C9FZ69</accession>
<dbReference type="Proteomes" id="UP000694428">
    <property type="component" value="Unplaced"/>
</dbReference>
<evidence type="ECO:0000313" key="2">
    <source>
        <dbReference type="Ensembl" id="ENSPSTP00000022312.1"/>
    </source>
</evidence>
<reference evidence="2" key="2">
    <citation type="submission" date="2025-09" db="UniProtKB">
        <authorList>
            <consortium name="Ensembl"/>
        </authorList>
    </citation>
    <scope>IDENTIFICATION</scope>
</reference>
<evidence type="ECO:0000313" key="3">
    <source>
        <dbReference type="Proteomes" id="UP000694428"/>
    </source>
</evidence>
<protein>
    <recommendedName>
        <fullName evidence="4">Endosomal/lysosomal potassium channel TMEM175</fullName>
    </recommendedName>
</protein>
<dbReference type="AlphaFoldDB" id="A0A8C9FZ69"/>
<keyword evidence="1" id="KW-0812">Transmembrane</keyword>
<proteinExistence type="predicted"/>
<dbReference type="PANTHER" id="PTHR31462:SF5">
    <property type="entry name" value="ENDOSOMAL_LYSOSOMAL PROTON CHANNEL TMEM175"/>
    <property type="match status" value="1"/>
</dbReference>
<feature type="transmembrane region" description="Helical" evidence="1">
    <location>
        <begin position="34"/>
        <end position="54"/>
    </location>
</feature>
<sequence>MSAPRAATPGPGGGARKTELELELGSSTQTSHRLLAYSDALLSIIATVMILPVAHTKIHPDQVPSLLFFGCLSSLWKCM</sequence>